<comment type="caution">
    <text evidence="15">The sequence shown here is derived from an EMBL/GenBank/DDBJ whole genome shotgun (WGS) entry which is preliminary data.</text>
</comment>
<keyword evidence="6" id="KW-0256">Endoplasmic reticulum</keyword>
<dbReference type="InterPro" id="IPR011707">
    <property type="entry name" value="Cu-oxidase-like_N"/>
</dbReference>
<feature type="domain" description="Plastocyanin-like" evidence="12">
    <location>
        <begin position="296"/>
        <end position="357"/>
    </location>
</feature>
<dbReference type="Gene3D" id="2.60.40.420">
    <property type="entry name" value="Cupredoxins - blue copper proteins"/>
    <property type="match status" value="3"/>
</dbReference>
<dbReference type="CDD" id="cd13844">
    <property type="entry name" value="CuRO_1_BOD_CotA_like"/>
    <property type="match status" value="1"/>
</dbReference>
<dbReference type="Pfam" id="PF07732">
    <property type="entry name" value="Cu-oxidase_3"/>
    <property type="match status" value="1"/>
</dbReference>
<dbReference type="InterPro" id="IPR052152">
    <property type="entry name" value="LPR1/LPR2"/>
</dbReference>
<dbReference type="Pfam" id="PF07731">
    <property type="entry name" value="Cu-oxidase_2"/>
    <property type="match status" value="1"/>
</dbReference>
<comment type="subcellular location">
    <subcellularLocation>
        <location evidence="2">Endoplasmic reticulum membrane</location>
        <topology evidence="2">Peripheral membrane protein</topology>
    </subcellularLocation>
</comment>
<gene>
    <name evidence="15" type="ORF">SAY86_003305</name>
</gene>
<dbReference type="InterPro" id="IPR008972">
    <property type="entry name" value="Cupredoxin"/>
</dbReference>
<evidence type="ECO:0000256" key="1">
    <source>
        <dbReference type="ARBA" id="ARBA00001935"/>
    </source>
</evidence>
<evidence type="ECO:0000259" key="13">
    <source>
        <dbReference type="Pfam" id="PF07731"/>
    </source>
</evidence>
<dbReference type="InterPro" id="IPR001117">
    <property type="entry name" value="Cu-oxidase_2nd"/>
</dbReference>
<keyword evidence="9" id="KW-0472">Membrane</keyword>
<keyword evidence="8" id="KW-0186">Copper</keyword>
<evidence type="ECO:0000256" key="10">
    <source>
        <dbReference type="ARBA" id="ARBA00023180"/>
    </source>
</evidence>
<dbReference type="GO" id="GO:0005789">
    <property type="term" value="C:endoplasmic reticulum membrane"/>
    <property type="evidence" value="ECO:0007669"/>
    <property type="project" value="UniProtKB-SubCell"/>
</dbReference>
<evidence type="ECO:0000256" key="5">
    <source>
        <dbReference type="ARBA" id="ARBA00022729"/>
    </source>
</evidence>
<evidence type="ECO:0000256" key="8">
    <source>
        <dbReference type="ARBA" id="ARBA00023008"/>
    </source>
</evidence>
<dbReference type="PANTHER" id="PTHR48461:SF1">
    <property type="entry name" value="MULTICOPPER OXIDASE LPR1-LIKE"/>
    <property type="match status" value="1"/>
</dbReference>
<keyword evidence="7" id="KW-0560">Oxidoreductase</keyword>
<evidence type="ECO:0000259" key="12">
    <source>
        <dbReference type="Pfam" id="PF00394"/>
    </source>
</evidence>
<dbReference type="InterPro" id="IPR011706">
    <property type="entry name" value="Cu-oxidase_C"/>
</dbReference>
<dbReference type="Proteomes" id="UP001346149">
    <property type="component" value="Unassembled WGS sequence"/>
</dbReference>
<feature type="signal peptide" evidence="11">
    <location>
        <begin position="1"/>
        <end position="28"/>
    </location>
</feature>
<evidence type="ECO:0000256" key="7">
    <source>
        <dbReference type="ARBA" id="ARBA00023002"/>
    </source>
</evidence>
<sequence>MRTKDITMKTMHALLLLMVIISDHRSEAMPTCLPVTGPAVQQVAGSLTMYVDVLPQIPKVNGYTLANRTFSPGRLTIGMYQTKWKFHRDLPETTVFAYGTSAATATIPGPTIEAIEDTPTYITWENHLPQSHILPWDTSIPIATPKNGGVPTVVHLHGGIHAPHSDGHPAAWFTASFSETGSTWSQQTYTYPNVHHAGNLWYHDHALGYTRINLLAGLTGAYVIRDPGMDGMFKLPSGPEFDRHLVLADKSFYNDGSIYMNCTGNVPSIHPQWQPEYFGDVITVNGKAWPYLQVLRRKYRFRIINTSNARYFRLSLTNGLSFTVIGADTSYLTSPVSTQSIILAPSEIADVIVDFSTTTATESLLNNDAPYPYPTGPSPDQFNGRVMKFIIPAGPTNPPDNSTIPPKIKTYSPSTIKNARQTRYITLYENTTATGESINLYVNGKRFEDPVTETPKSGSTEVWEVINLTGDNHPFHMHLATFQAVKVQCLVDVNTFTNCMKTLNDAVACNITGQATGKIIDIPAYEKTWKNTVKMEPGCKTTLVVKFTLVGHADAGYPFVATGSPGYVYHCHVSYFARIHFLLLGYSERSRGVEKRLKGTKNILRLLI</sequence>
<reference evidence="15 16" key="1">
    <citation type="journal article" date="2023" name="Hortic Res">
        <title>Pangenome of water caltrop reveals structural variations and asymmetric subgenome divergence after allopolyploidization.</title>
        <authorList>
            <person name="Zhang X."/>
            <person name="Chen Y."/>
            <person name="Wang L."/>
            <person name="Yuan Y."/>
            <person name="Fang M."/>
            <person name="Shi L."/>
            <person name="Lu R."/>
            <person name="Comes H.P."/>
            <person name="Ma Y."/>
            <person name="Chen Y."/>
            <person name="Huang G."/>
            <person name="Zhou Y."/>
            <person name="Zheng Z."/>
            <person name="Qiu Y."/>
        </authorList>
    </citation>
    <scope>NUCLEOTIDE SEQUENCE [LARGE SCALE GENOMIC DNA]</scope>
    <source>
        <strain evidence="15">F231</strain>
    </source>
</reference>
<name>A0AAN7M5X5_TRANT</name>
<dbReference type="GO" id="GO:0016491">
    <property type="term" value="F:oxidoreductase activity"/>
    <property type="evidence" value="ECO:0007669"/>
    <property type="project" value="UniProtKB-KW"/>
</dbReference>
<feature type="domain" description="Plastocyanin-like" evidence="13">
    <location>
        <begin position="436"/>
        <end position="577"/>
    </location>
</feature>
<feature type="domain" description="Plastocyanin-like" evidence="14">
    <location>
        <begin position="151"/>
        <end position="227"/>
    </location>
</feature>
<evidence type="ECO:0000256" key="2">
    <source>
        <dbReference type="ARBA" id="ARBA00004406"/>
    </source>
</evidence>
<proteinExistence type="inferred from homology"/>
<evidence type="ECO:0000313" key="15">
    <source>
        <dbReference type="EMBL" id="KAK4803488.1"/>
    </source>
</evidence>
<evidence type="ECO:0000256" key="11">
    <source>
        <dbReference type="SAM" id="SignalP"/>
    </source>
</evidence>
<accession>A0AAN7M5X5</accession>
<evidence type="ECO:0000259" key="14">
    <source>
        <dbReference type="Pfam" id="PF07732"/>
    </source>
</evidence>
<evidence type="ECO:0000256" key="4">
    <source>
        <dbReference type="ARBA" id="ARBA00022723"/>
    </source>
</evidence>
<evidence type="ECO:0000256" key="3">
    <source>
        <dbReference type="ARBA" id="ARBA00010609"/>
    </source>
</evidence>
<dbReference type="SUPFAM" id="SSF49503">
    <property type="entry name" value="Cupredoxins"/>
    <property type="match status" value="3"/>
</dbReference>
<keyword evidence="16" id="KW-1185">Reference proteome</keyword>
<dbReference type="Pfam" id="PF00394">
    <property type="entry name" value="Cu-oxidase"/>
    <property type="match status" value="1"/>
</dbReference>
<comment type="cofactor">
    <cofactor evidence="1">
        <name>Cu cation</name>
        <dbReference type="ChEBI" id="CHEBI:23378"/>
    </cofactor>
</comment>
<dbReference type="GO" id="GO:0005507">
    <property type="term" value="F:copper ion binding"/>
    <property type="evidence" value="ECO:0007669"/>
    <property type="project" value="InterPro"/>
</dbReference>
<keyword evidence="10" id="KW-0325">Glycoprotein</keyword>
<keyword evidence="5 11" id="KW-0732">Signal</keyword>
<dbReference type="CDD" id="cd13868">
    <property type="entry name" value="CuRO_2_CotA_like"/>
    <property type="match status" value="1"/>
</dbReference>
<organism evidence="15 16">
    <name type="scientific">Trapa natans</name>
    <name type="common">Water chestnut</name>
    <dbReference type="NCBI Taxonomy" id="22666"/>
    <lineage>
        <taxon>Eukaryota</taxon>
        <taxon>Viridiplantae</taxon>
        <taxon>Streptophyta</taxon>
        <taxon>Embryophyta</taxon>
        <taxon>Tracheophyta</taxon>
        <taxon>Spermatophyta</taxon>
        <taxon>Magnoliopsida</taxon>
        <taxon>eudicotyledons</taxon>
        <taxon>Gunneridae</taxon>
        <taxon>Pentapetalae</taxon>
        <taxon>rosids</taxon>
        <taxon>malvids</taxon>
        <taxon>Myrtales</taxon>
        <taxon>Lythraceae</taxon>
        <taxon>Trapa</taxon>
    </lineage>
</organism>
<keyword evidence="4" id="KW-0479">Metal-binding</keyword>
<comment type="similarity">
    <text evidence="3">Belongs to the multicopper oxidase family.</text>
</comment>
<feature type="chain" id="PRO_5043020262" evidence="11">
    <location>
        <begin position="29"/>
        <end position="608"/>
    </location>
</feature>
<evidence type="ECO:0000256" key="9">
    <source>
        <dbReference type="ARBA" id="ARBA00023136"/>
    </source>
</evidence>
<dbReference type="EMBL" id="JAXQNO010000001">
    <property type="protein sequence ID" value="KAK4803488.1"/>
    <property type="molecule type" value="Genomic_DNA"/>
</dbReference>
<evidence type="ECO:0000256" key="6">
    <source>
        <dbReference type="ARBA" id="ARBA00022824"/>
    </source>
</evidence>
<protein>
    <submittedName>
        <fullName evidence="15">Uncharacterized protein</fullName>
    </submittedName>
</protein>
<evidence type="ECO:0000313" key="16">
    <source>
        <dbReference type="Proteomes" id="UP001346149"/>
    </source>
</evidence>
<dbReference type="GO" id="GO:0016036">
    <property type="term" value="P:cellular response to phosphate starvation"/>
    <property type="evidence" value="ECO:0007669"/>
    <property type="project" value="InterPro"/>
</dbReference>
<dbReference type="AlphaFoldDB" id="A0AAN7M5X5"/>
<dbReference type="PANTHER" id="PTHR48461">
    <property type="entry name" value="MULTICOPPER OXIDASE LPR1-LIKE"/>
    <property type="match status" value="1"/>
</dbReference>